<evidence type="ECO:0000256" key="3">
    <source>
        <dbReference type="SAM" id="MobiDB-lite"/>
    </source>
</evidence>
<evidence type="ECO:0000313" key="7">
    <source>
        <dbReference type="EMBL" id="MFB9770343.1"/>
    </source>
</evidence>
<accession>A0ABV5WWG2</accession>
<dbReference type="Gene3D" id="2.30.30.40">
    <property type="entry name" value="SH3 Domains"/>
    <property type="match status" value="4"/>
</dbReference>
<dbReference type="Gene3D" id="1.10.530.10">
    <property type="match status" value="1"/>
</dbReference>
<dbReference type="InterPro" id="IPR051056">
    <property type="entry name" value="Glycosyl_Hydrolase_73"/>
</dbReference>
<protein>
    <submittedName>
        <fullName evidence="7">Glucosaminidase domain-containing protein</fullName>
    </submittedName>
</protein>
<comment type="caution">
    <text evidence="7">The sequence shown here is derived from an EMBL/GenBank/DDBJ whole genome shotgun (WGS) entry which is preliminary data.</text>
</comment>
<keyword evidence="8" id="KW-1185">Reference proteome</keyword>
<dbReference type="RefSeq" id="WP_137642709.1">
    <property type="nucleotide sequence ID" value="NZ_BJEA01000010.1"/>
</dbReference>
<feature type="chain" id="PRO_5046987803" evidence="4">
    <location>
        <begin position="28"/>
        <end position="665"/>
    </location>
</feature>
<feature type="region of interest" description="Disordered" evidence="3">
    <location>
        <begin position="329"/>
        <end position="361"/>
    </location>
</feature>
<sequence>MKITTTKKIVASLMLSTALLPVISGNAAVTSASAPVTQSATSSTQTGATSAVIGSRTAQTSSSQTSASQNSTSQTSASQTSASSDSTSQQPASSGSESATSQTSASQPTSQSSATSSSSQAESASSQSATSQSSSQTQSSAAQPAKDDTSQLPPLKHDATLGPGYYGLNTFISPFSRSIGVDQQAFLNQIKAGAIAGWQKYRVLPSITAAQAILESGWGRSQLATLGNNLFGIKGSYMGQSISFPTQEWNGHQYVTVNAAFRRYPNWSASVEDHGAFLNQNSRYGNLLGKTDYREVANLLHQDGYATAPNYAQLLISIINSNNLHQWDQSVTTPAPAPAPGPTAPTPAPAPSGPNVTPASGRYTFSAQTAIHSAPDEKSAVVGTYGAGESVRYNGRVQIGSQTWLRYTSYSGATRYVLMNAAPVTKPTETKPTETKPTVTATSGVHRFTQTTAIKAAPDDGSATLGTYNAGETVYYNGRVTANGQTWLRYLSYSGRQHYVKIGGGAPSQPAPAPAPAPSVTATSGRYRFNRYTLIKNAPSANAATVGSYGAGESVYYNGKVNADGQTWLRYRSYSGATRYVAIGGASADSSNQGTNAGTVSGQRGSFRFSTTTHIRTAPSLRGGIVGRYFPGEVVYYNGTVQADGYTWLRYLSRSGATHYVAVIR</sequence>
<dbReference type="InterPro" id="IPR003646">
    <property type="entry name" value="SH3-like_bac-type"/>
</dbReference>
<organism evidence="7 8">
    <name type="scientific">Lactiplantibacillus modestisalitolerans</name>
    <dbReference type="NCBI Taxonomy" id="1457219"/>
    <lineage>
        <taxon>Bacteria</taxon>
        <taxon>Bacillati</taxon>
        <taxon>Bacillota</taxon>
        <taxon>Bacilli</taxon>
        <taxon>Lactobacillales</taxon>
        <taxon>Lactobacillaceae</taxon>
        <taxon>Lactiplantibacillus</taxon>
    </lineage>
</organism>
<feature type="compositionally biased region" description="Low complexity" evidence="3">
    <location>
        <begin position="35"/>
        <end position="144"/>
    </location>
</feature>
<gene>
    <name evidence="7" type="ORF">ACFFLI_10765</name>
</gene>
<feature type="compositionally biased region" description="Basic and acidic residues" evidence="3">
    <location>
        <begin position="145"/>
        <end position="158"/>
    </location>
</feature>
<evidence type="ECO:0000256" key="2">
    <source>
        <dbReference type="ARBA" id="ARBA00022801"/>
    </source>
</evidence>
<keyword evidence="4" id="KW-0732">Signal</keyword>
<comment type="similarity">
    <text evidence="1">Belongs to the glycosyl hydrolase 73 family.</text>
</comment>
<dbReference type="Pfam" id="PF08460">
    <property type="entry name" value="SH3_5"/>
    <property type="match status" value="4"/>
</dbReference>
<dbReference type="EMBL" id="JBHLZY010000025">
    <property type="protein sequence ID" value="MFB9770343.1"/>
    <property type="molecule type" value="Genomic_DNA"/>
</dbReference>
<dbReference type="PANTHER" id="PTHR33308">
    <property type="entry name" value="PEPTIDOGLYCAN HYDROLASE FLGJ"/>
    <property type="match status" value="1"/>
</dbReference>
<keyword evidence="2" id="KW-0378">Hydrolase</keyword>
<dbReference type="Proteomes" id="UP001589691">
    <property type="component" value="Unassembled WGS sequence"/>
</dbReference>
<dbReference type="Gene3D" id="4.10.80.30">
    <property type="entry name" value="DNA polymerase, domain 6"/>
    <property type="match status" value="1"/>
</dbReference>
<feature type="domain" description="SH3b" evidence="6">
    <location>
        <begin position="522"/>
        <end position="590"/>
    </location>
</feature>
<feature type="domain" description="SH3b" evidence="6">
    <location>
        <begin position="443"/>
        <end position="508"/>
    </location>
</feature>
<evidence type="ECO:0000256" key="4">
    <source>
        <dbReference type="SAM" id="SignalP"/>
    </source>
</evidence>
<evidence type="ECO:0000256" key="1">
    <source>
        <dbReference type="ARBA" id="ARBA00010266"/>
    </source>
</evidence>
<feature type="domain" description="SH3b" evidence="6">
    <location>
        <begin position="603"/>
        <end position="663"/>
    </location>
</feature>
<dbReference type="SMART" id="SM00287">
    <property type="entry name" value="SH3b"/>
    <property type="match status" value="4"/>
</dbReference>
<reference evidence="7 8" key="1">
    <citation type="submission" date="2024-09" db="EMBL/GenBank/DDBJ databases">
        <authorList>
            <person name="Sun Q."/>
            <person name="Mori K."/>
        </authorList>
    </citation>
    <scope>NUCLEOTIDE SEQUENCE [LARGE SCALE GENOMIC DNA]</scope>
    <source>
        <strain evidence="7 8">TBRC 4576</strain>
    </source>
</reference>
<feature type="compositionally biased region" description="Pro residues" evidence="3">
    <location>
        <begin position="335"/>
        <end position="352"/>
    </location>
</feature>
<dbReference type="SMART" id="SM00047">
    <property type="entry name" value="LYZ2"/>
    <property type="match status" value="1"/>
</dbReference>
<dbReference type="InterPro" id="IPR002901">
    <property type="entry name" value="MGlyc_endo_b_GlcNAc-like_dom"/>
</dbReference>
<dbReference type="PANTHER" id="PTHR33308:SF9">
    <property type="entry name" value="PEPTIDOGLYCAN HYDROLASE FLGJ"/>
    <property type="match status" value="1"/>
</dbReference>
<feature type="signal peptide" evidence="4">
    <location>
        <begin position="1"/>
        <end position="27"/>
    </location>
</feature>
<proteinExistence type="inferred from homology"/>
<evidence type="ECO:0000313" key="8">
    <source>
        <dbReference type="Proteomes" id="UP001589691"/>
    </source>
</evidence>
<evidence type="ECO:0000259" key="6">
    <source>
        <dbReference type="SMART" id="SM00287"/>
    </source>
</evidence>
<name>A0ABV5WWG2_9LACO</name>
<dbReference type="Pfam" id="PF01832">
    <property type="entry name" value="Glucosaminidase"/>
    <property type="match status" value="1"/>
</dbReference>
<feature type="region of interest" description="Disordered" evidence="3">
    <location>
        <begin position="35"/>
        <end position="158"/>
    </location>
</feature>
<evidence type="ECO:0000259" key="5">
    <source>
        <dbReference type="SMART" id="SM00047"/>
    </source>
</evidence>
<feature type="domain" description="SH3b" evidence="6">
    <location>
        <begin position="358"/>
        <end position="422"/>
    </location>
</feature>
<feature type="domain" description="Mannosyl-glycoprotein endo-beta-N-acetylglucosamidase-like" evidence="5">
    <location>
        <begin position="176"/>
        <end position="328"/>
    </location>
</feature>